<name>A0A699YZJ4_HAELA</name>
<sequence>MPVCAAGCVAAAPLHLQGDEARPAPCKVACKEVVDSSIGAIWRTGRALHFAAAAVNSLRDACSMRPCSLSSLTRA</sequence>
<proteinExistence type="predicted"/>
<organism evidence="1 2">
    <name type="scientific">Haematococcus lacustris</name>
    <name type="common">Green alga</name>
    <name type="synonym">Haematococcus pluvialis</name>
    <dbReference type="NCBI Taxonomy" id="44745"/>
    <lineage>
        <taxon>Eukaryota</taxon>
        <taxon>Viridiplantae</taxon>
        <taxon>Chlorophyta</taxon>
        <taxon>core chlorophytes</taxon>
        <taxon>Chlorophyceae</taxon>
        <taxon>CS clade</taxon>
        <taxon>Chlamydomonadales</taxon>
        <taxon>Haematococcaceae</taxon>
        <taxon>Haematococcus</taxon>
    </lineage>
</organism>
<protein>
    <submittedName>
        <fullName evidence="1">Uncharacterized protein</fullName>
    </submittedName>
</protein>
<accession>A0A699YZJ4</accession>
<dbReference type="AlphaFoldDB" id="A0A699YZJ4"/>
<dbReference type="Proteomes" id="UP000485058">
    <property type="component" value="Unassembled WGS sequence"/>
</dbReference>
<evidence type="ECO:0000313" key="1">
    <source>
        <dbReference type="EMBL" id="GFH14980.1"/>
    </source>
</evidence>
<reference evidence="1 2" key="1">
    <citation type="submission" date="2020-02" db="EMBL/GenBank/DDBJ databases">
        <title>Draft genome sequence of Haematococcus lacustris strain NIES-144.</title>
        <authorList>
            <person name="Morimoto D."/>
            <person name="Nakagawa S."/>
            <person name="Yoshida T."/>
            <person name="Sawayama S."/>
        </authorList>
    </citation>
    <scope>NUCLEOTIDE SEQUENCE [LARGE SCALE GENOMIC DNA]</scope>
    <source>
        <strain evidence="1 2">NIES-144</strain>
    </source>
</reference>
<evidence type="ECO:0000313" key="2">
    <source>
        <dbReference type="Proteomes" id="UP000485058"/>
    </source>
</evidence>
<gene>
    <name evidence="1" type="ORF">HaLaN_11125</name>
</gene>
<dbReference type="EMBL" id="BLLF01000790">
    <property type="protein sequence ID" value="GFH14980.1"/>
    <property type="molecule type" value="Genomic_DNA"/>
</dbReference>
<keyword evidence="2" id="KW-1185">Reference proteome</keyword>
<comment type="caution">
    <text evidence="1">The sequence shown here is derived from an EMBL/GenBank/DDBJ whole genome shotgun (WGS) entry which is preliminary data.</text>
</comment>